<sequence length="308" mass="35313">MSGSQHWVRQRERGSLACMRVLAWALRRVGRRWLQPVVWMVVAYFYLTSRQARRHTASYQDRLATFSGRAELRPTWRSVWAQYWAFATALLDKLDVWQGRLDYADLVLEDPHQVCSEMGHGRGQVMVGAHLGNPEVCRALADRNGHVRVNVLVHTRHAERFNRLLTEAGADNLRLVQVSELDPATLLLLKQRLDAGEWLAIAGDRVSLQGNRVVAVDFLGHSACLPQGPWLLAGLLECPVNLFYCVRVGGRHHVRFERLTERVVWTRAQRPAVVQALAQRYADSLAQACLRSPLQWFNFYDFWSKHDA</sequence>
<dbReference type="PANTHER" id="PTHR30606:SF9">
    <property type="entry name" value="LIPID A BIOSYNTHESIS LAUROYLTRANSFERASE"/>
    <property type="match status" value="1"/>
</dbReference>
<gene>
    <name evidence="7" type="ORF">GAK30_00735</name>
</gene>
<keyword evidence="6" id="KW-0012">Acyltransferase</keyword>
<proteinExistence type="predicted"/>
<dbReference type="Pfam" id="PF03279">
    <property type="entry name" value="Lip_A_acyltrans"/>
    <property type="match status" value="1"/>
</dbReference>
<evidence type="ECO:0000256" key="6">
    <source>
        <dbReference type="ARBA" id="ARBA00023315"/>
    </source>
</evidence>
<dbReference type="GO" id="GO:0005886">
    <property type="term" value="C:plasma membrane"/>
    <property type="evidence" value="ECO:0007669"/>
    <property type="project" value="UniProtKB-SubCell"/>
</dbReference>
<dbReference type="GO" id="GO:0009247">
    <property type="term" value="P:glycolipid biosynthetic process"/>
    <property type="evidence" value="ECO:0007669"/>
    <property type="project" value="UniProtKB-ARBA"/>
</dbReference>
<organism evidence="7 8">
    <name type="scientific">Paracidovorax wautersii</name>
    <dbReference type="NCBI Taxonomy" id="1177982"/>
    <lineage>
        <taxon>Bacteria</taxon>
        <taxon>Pseudomonadati</taxon>
        <taxon>Pseudomonadota</taxon>
        <taxon>Betaproteobacteria</taxon>
        <taxon>Burkholderiales</taxon>
        <taxon>Comamonadaceae</taxon>
        <taxon>Paracidovorax</taxon>
    </lineage>
</organism>
<dbReference type="GO" id="GO:0016746">
    <property type="term" value="F:acyltransferase activity"/>
    <property type="evidence" value="ECO:0007669"/>
    <property type="project" value="UniProtKB-KW"/>
</dbReference>
<dbReference type="EMBL" id="WNDQ01000007">
    <property type="protein sequence ID" value="KAF1023045.1"/>
    <property type="molecule type" value="Genomic_DNA"/>
</dbReference>
<accession>A0A7V8JRA8</accession>
<dbReference type="PANTHER" id="PTHR30606">
    <property type="entry name" value="LIPID A BIOSYNTHESIS LAUROYL ACYLTRANSFERASE"/>
    <property type="match status" value="1"/>
</dbReference>
<dbReference type="AlphaFoldDB" id="A0A7V8JRA8"/>
<keyword evidence="4" id="KW-0808">Transferase</keyword>
<evidence type="ECO:0000313" key="8">
    <source>
        <dbReference type="Proteomes" id="UP000461670"/>
    </source>
</evidence>
<keyword evidence="5" id="KW-0472">Membrane</keyword>
<evidence type="ECO:0000256" key="3">
    <source>
        <dbReference type="ARBA" id="ARBA00022519"/>
    </source>
</evidence>
<evidence type="ECO:0000256" key="2">
    <source>
        <dbReference type="ARBA" id="ARBA00022475"/>
    </source>
</evidence>
<comment type="subcellular location">
    <subcellularLocation>
        <location evidence="1">Cell inner membrane</location>
    </subcellularLocation>
</comment>
<keyword evidence="2" id="KW-1003">Cell membrane</keyword>
<protein>
    <recommendedName>
        <fullName evidence="9">Glycosyl transferase</fullName>
    </recommendedName>
</protein>
<evidence type="ECO:0000256" key="4">
    <source>
        <dbReference type="ARBA" id="ARBA00022679"/>
    </source>
</evidence>
<keyword evidence="3" id="KW-0997">Cell inner membrane</keyword>
<evidence type="ECO:0000256" key="5">
    <source>
        <dbReference type="ARBA" id="ARBA00023136"/>
    </source>
</evidence>
<dbReference type="CDD" id="cd07984">
    <property type="entry name" value="LPLAT_LABLAT-like"/>
    <property type="match status" value="1"/>
</dbReference>
<dbReference type="InterPro" id="IPR014548">
    <property type="entry name" value="Ac_Trasf"/>
</dbReference>
<dbReference type="Proteomes" id="UP000461670">
    <property type="component" value="Unassembled WGS sequence"/>
</dbReference>
<reference evidence="8" key="1">
    <citation type="journal article" date="2020" name="MBio">
        <title>Horizontal gene transfer to a defensive symbiont with a reduced genome amongst a multipartite beetle microbiome.</title>
        <authorList>
            <person name="Waterworth S.C."/>
            <person name="Florez L.V."/>
            <person name="Rees E.R."/>
            <person name="Hertweck C."/>
            <person name="Kaltenpoth M."/>
            <person name="Kwan J.C."/>
        </authorList>
    </citation>
    <scope>NUCLEOTIDE SEQUENCE [LARGE SCALE GENOMIC DNA]</scope>
</reference>
<evidence type="ECO:0000256" key="1">
    <source>
        <dbReference type="ARBA" id="ARBA00004533"/>
    </source>
</evidence>
<name>A0A7V8JRA8_9BURK</name>
<dbReference type="PIRSF" id="PIRSF028561">
    <property type="entry name" value="Ac_Trasf"/>
    <property type="match status" value="1"/>
</dbReference>
<comment type="caution">
    <text evidence="7">The sequence shown here is derived from an EMBL/GenBank/DDBJ whole genome shotgun (WGS) entry which is preliminary data.</text>
</comment>
<evidence type="ECO:0008006" key="9">
    <source>
        <dbReference type="Google" id="ProtNLM"/>
    </source>
</evidence>
<evidence type="ECO:0000313" key="7">
    <source>
        <dbReference type="EMBL" id="KAF1023045.1"/>
    </source>
</evidence>
<dbReference type="InterPro" id="IPR004960">
    <property type="entry name" value="LipA_acyltrans"/>
</dbReference>